<proteinExistence type="predicted"/>
<accession>T1DXE1</accession>
<sequence length="399" mass="46619">MYPIWRDKLGGFMQKILIVLGVFLMLSISVNAQSPQEAKPSFDCAKASTKVEKIICEDSSGELQNLDRYMAEVYTQLRNELKKSSLSDKNQRLDNLLQSQRRFITSANNINSNNAASIYKDLFNEEDEELILRMGGNEKGIIQNMYKKRTIILLKLLGEVLDSNNKELCEYARKWKDNQDEWREIQYSVDDPLYTLGFCLGSDYNYKYCTYGKLTQRQKFINDRGSYIEPQIYVKKLDIDNDGKRETIMLVSGDSSQTLYVLTGNQINEKASDRIYGDDLHFSGEYTFMNLWSKMEIGERISFVINTYALPSNKISGRFNFRVFEASEEFSFDDKEYARMSEQQNIAPQFTALFYSVMEFQGKNYIRLSSNRFWGEKPTKYPKRIYLLEGNKRELKCTY</sequence>
<dbReference type="STRING" id="1325130.HFN_1436"/>
<name>T1DXE1_9HELI</name>
<organism evidence="1 2">
    <name type="scientific">Helicobacter fennelliae MRY12-0050</name>
    <dbReference type="NCBI Taxonomy" id="1325130"/>
    <lineage>
        <taxon>Bacteria</taxon>
        <taxon>Pseudomonadati</taxon>
        <taxon>Campylobacterota</taxon>
        <taxon>Epsilonproteobacteria</taxon>
        <taxon>Campylobacterales</taxon>
        <taxon>Helicobacteraceae</taxon>
        <taxon>Helicobacter</taxon>
    </lineage>
</organism>
<dbReference type="EMBL" id="BASD01000038">
    <property type="protein sequence ID" value="GAD20192.1"/>
    <property type="molecule type" value="Genomic_DNA"/>
</dbReference>
<reference evidence="1 2" key="1">
    <citation type="journal article" date="2013" name="Genome Announc.">
        <title>Draft Genome Sequence of Helicobacter fennelliae Strain MRY12-0050, Isolated from a Bacteremia Patient.</title>
        <authorList>
            <person name="Rimbara E."/>
            <person name="Matsui M."/>
            <person name="Mori S."/>
            <person name="Suzuki S."/>
            <person name="Suzuki M."/>
            <person name="Kim H."/>
            <person name="Sekizuka T."/>
            <person name="Kuroda M."/>
            <person name="Shibayama K."/>
        </authorList>
    </citation>
    <scope>NUCLEOTIDE SEQUENCE [LARGE SCALE GENOMIC DNA]</scope>
    <source>
        <strain evidence="1 2">MRY12-0050</strain>
    </source>
</reference>
<dbReference type="AlphaFoldDB" id="T1DXE1"/>
<dbReference type="eggNOG" id="COG4461">
    <property type="taxonomic scope" value="Bacteria"/>
</dbReference>
<evidence type="ECO:0000313" key="1">
    <source>
        <dbReference type="EMBL" id="GAD20192.1"/>
    </source>
</evidence>
<evidence type="ECO:0000313" key="2">
    <source>
        <dbReference type="Proteomes" id="UP000018143"/>
    </source>
</evidence>
<keyword evidence="2" id="KW-1185">Reference proteome</keyword>
<comment type="caution">
    <text evidence="1">The sequence shown here is derived from an EMBL/GenBank/DDBJ whole genome shotgun (WGS) entry which is preliminary data.</text>
</comment>
<protein>
    <recommendedName>
        <fullName evidence="3">Lysozyme inhibitor LprI N-terminal domain-containing protein</fullName>
    </recommendedName>
</protein>
<dbReference type="Proteomes" id="UP000018143">
    <property type="component" value="Unassembled WGS sequence"/>
</dbReference>
<evidence type="ECO:0008006" key="3">
    <source>
        <dbReference type="Google" id="ProtNLM"/>
    </source>
</evidence>
<gene>
    <name evidence="1" type="ORF">HFN_1436</name>
</gene>